<dbReference type="EMBL" id="VSKM01000001">
    <property type="protein sequence ID" value="TYB80322.1"/>
    <property type="molecule type" value="Genomic_DNA"/>
</dbReference>
<dbReference type="RefSeq" id="WP_148368213.1">
    <property type="nucleotide sequence ID" value="NZ_VSKM01000001.1"/>
</dbReference>
<sequence>MKSQKILNLLKLTLLLQLLLGVSNNSSTMKMVIKSVCSLIVFFMLSTSLLAQEIYNQEVKAQINIERTSEFVTFTATAENLDFSDFSLRYEFMVFKVDGNNNSSKTSQANRFFLKGNEKKILSSVTINNNSDDKSILLLLIYPLESSDKNQGAIGKDRLVVYNDGQGGLKIELDNEQKVNVKEQPEDQDTSAKDGFFLNGLVLQKTLTKPGRDFYRYFYSEYYNKQIKTGKNILIEEVPGQRRSTRISVKVDGQLVWQFFSRPQKEFLKDMADRALDRSIMYLQQLAQQKESLKRY</sequence>
<evidence type="ECO:0000256" key="2">
    <source>
        <dbReference type="ARBA" id="ARBA00014024"/>
    </source>
</evidence>
<organism evidence="4 5">
    <name type="scientific">Bizionia saleffrena</name>
    <dbReference type="NCBI Taxonomy" id="291189"/>
    <lineage>
        <taxon>Bacteria</taxon>
        <taxon>Pseudomonadati</taxon>
        <taxon>Bacteroidota</taxon>
        <taxon>Flavobacteriia</taxon>
        <taxon>Flavobacteriales</taxon>
        <taxon>Flavobacteriaceae</taxon>
        <taxon>Bizionia</taxon>
    </lineage>
</organism>
<comment type="caution">
    <text evidence="4">The sequence shown here is derived from an EMBL/GenBank/DDBJ whole genome shotgun (WGS) entry which is preliminary data.</text>
</comment>
<dbReference type="InterPro" id="IPR053722">
    <property type="entry name" value="Curli_assembly_CsgC/AgfC"/>
</dbReference>
<evidence type="ECO:0000256" key="3">
    <source>
        <dbReference type="ARBA" id="ARBA00022729"/>
    </source>
</evidence>
<name>A0A8H2LJD0_9FLAO</name>
<evidence type="ECO:0000313" key="4">
    <source>
        <dbReference type="EMBL" id="TYB80322.1"/>
    </source>
</evidence>
<keyword evidence="3" id="KW-0732">Signal</keyword>
<comment type="function">
    <text evidence="1">May be involved in the biogenesis of curli organelles.</text>
</comment>
<proteinExistence type="predicted"/>
<dbReference type="InterPro" id="IPR018900">
    <property type="entry name" value="Curli_CsgE"/>
</dbReference>
<accession>A0A8H2LJD0</accession>
<dbReference type="Pfam" id="PF10627">
    <property type="entry name" value="CsgE"/>
    <property type="match status" value="1"/>
</dbReference>
<evidence type="ECO:0000313" key="5">
    <source>
        <dbReference type="Proteomes" id="UP000323324"/>
    </source>
</evidence>
<dbReference type="Gene3D" id="2.60.40.2420">
    <property type="match status" value="1"/>
</dbReference>
<gene>
    <name evidence="4" type="ORF">ES676_01240</name>
</gene>
<evidence type="ECO:0000256" key="1">
    <source>
        <dbReference type="ARBA" id="ARBA00003989"/>
    </source>
</evidence>
<protein>
    <recommendedName>
        <fullName evidence="2">Curli production assembly/transport component CsgE</fullName>
    </recommendedName>
</protein>
<dbReference type="AlphaFoldDB" id="A0A8H2LJD0"/>
<keyword evidence="5" id="KW-1185">Reference proteome</keyword>
<dbReference type="Proteomes" id="UP000323324">
    <property type="component" value="Unassembled WGS sequence"/>
</dbReference>
<reference evidence="4 5" key="1">
    <citation type="submission" date="2019-08" db="EMBL/GenBank/DDBJ databases">
        <title>Genomes of Antarctic Bizionia species.</title>
        <authorList>
            <person name="Bowman J.P."/>
        </authorList>
    </citation>
    <scope>NUCLEOTIDE SEQUENCE [LARGE SCALE GENOMIC DNA]</scope>
    <source>
        <strain evidence="4 5">HFD</strain>
    </source>
</reference>